<evidence type="ECO:0000256" key="2">
    <source>
        <dbReference type="ARBA" id="ARBA00022729"/>
    </source>
</evidence>
<reference evidence="4 5" key="1">
    <citation type="journal article" date="2010" name="Stand. Genomic Sci.">
        <title>Complete genome sequence of Marinobacter adhaerens type strain (HP15), a diatom-interacting marine microorganism.</title>
        <authorList>
            <person name="Gardes A."/>
            <person name="Kaeppel E."/>
            <person name="Shehzad A."/>
            <person name="Seebah S."/>
            <person name="Teeling H."/>
            <person name="Yarza P."/>
            <person name="Glockner F.O."/>
            <person name="Grossart H.P."/>
            <person name="Ullrich M.S."/>
        </authorList>
    </citation>
    <scope>NUCLEOTIDE SEQUENCE [LARGE SCALE GENOMIC DNA]</scope>
    <source>
        <strain evidence="5">DSM 23420 / HP15</strain>
    </source>
</reference>
<dbReference type="InterPro" id="IPR051010">
    <property type="entry name" value="BCAA_transport"/>
</dbReference>
<dbReference type="HOGENOM" id="CLU_027128_1_4_6"/>
<feature type="domain" description="Leucine-binding protein" evidence="3">
    <location>
        <begin position="66"/>
        <end position="421"/>
    </location>
</feature>
<comment type="similarity">
    <text evidence="1">Belongs to the leucine-binding protein family.</text>
</comment>
<dbReference type="SUPFAM" id="SSF53822">
    <property type="entry name" value="Periplasmic binding protein-like I"/>
    <property type="match status" value="1"/>
</dbReference>
<dbReference type="Proteomes" id="UP000007077">
    <property type="component" value="Chromosome"/>
</dbReference>
<dbReference type="InterPro" id="IPR028082">
    <property type="entry name" value="Peripla_BP_I"/>
</dbReference>
<accession>E4PQQ8</accession>
<evidence type="ECO:0000313" key="4">
    <source>
        <dbReference type="EMBL" id="ADP97778.1"/>
    </source>
</evidence>
<gene>
    <name evidence="4" type="ordered locus">HP15_2014</name>
</gene>
<protein>
    <submittedName>
        <fullName evidence="4">Extracellular ligand-binding receptor</fullName>
    </submittedName>
</protein>
<dbReference type="PATRIC" id="fig|225937.3.peg.2026"/>
<dbReference type="EMBL" id="CP001978">
    <property type="protein sequence ID" value="ADP97778.1"/>
    <property type="molecule type" value="Genomic_DNA"/>
</dbReference>
<dbReference type="Pfam" id="PF13458">
    <property type="entry name" value="Peripla_BP_6"/>
    <property type="match status" value="1"/>
</dbReference>
<evidence type="ECO:0000313" key="5">
    <source>
        <dbReference type="Proteomes" id="UP000007077"/>
    </source>
</evidence>
<dbReference type="Gene3D" id="3.40.50.2300">
    <property type="match status" value="2"/>
</dbReference>
<keyword evidence="4" id="KW-0675">Receptor</keyword>
<name>E4PQQ8_MARAH</name>
<dbReference type="STRING" id="225937.HP15_2014"/>
<dbReference type="eggNOG" id="COG0683">
    <property type="taxonomic scope" value="Bacteria"/>
</dbReference>
<evidence type="ECO:0000259" key="3">
    <source>
        <dbReference type="Pfam" id="PF13458"/>
    </source>
</evidence>
<dbReference type="PANTHER" id="PTHR30483">
    <property type="entry name" value="LEUCINE-SPECIFIC-BINDING PROTEIN"/>
    <property type="match status" value="1"/>
</dbReference>
<sequence length="462" mass="49746">MQSDTGRLEKRRAGHRKKTTLVVQPNDTRTTVWRSDMKRPLLTAATVACAMTTGAMSLNAYANEEYKLGLVTFLSGAASGPFGIPAKNAADLVIDAINDGTLPAPIEGKGIDGRMITPVYVDEAGGATKQTSEFRNLVERDGVDAVVGYISSGDCLAIPAVAEELKMLTVLFDCGTPRVFEEADYEYVFRTHSTASMDNIAAARYVHENVPNLESVAGINQNYSWGHDSWRDFTETLKVLRGGDIEITTEQFPKLFAGQYGAEISALQVNSADVIHTSFWGGDTDAFVLQAAARGLLADNQVIFTAGETALNSLGEHLPDGAIIGARGPFGPFAPESELNTWFQTEFTERFGTPPTFPAYHMAHALIGLKLAQDKAGVGASTEEVITAFEGLEFDGPGGRVEMSRGKGHQAATEMVYGRLKRVDGEITFTDITRYPADCVNPPEGAETVEWIKAGMPGAECN</sequence>
<dbReference type="InterPro" id="IPR028081">
    <property type="entry name" value="Leu-bd"/>
</dbReference>
<dbReference type="PANTHER" id="PTHR30483:SF37">
    <property type="entry name" value="ABC TRANSPORTER SUBSTRATE-BINDING PROTEIN"/>
    <property type="match status" value="1"/>
</dbReference>
<proteinExistence type="inferred from homology"/>
<reference evidence="5" key="2">
    <citation type="submission" date="2010-02" db="EMBL/GenBank/DDBJ databases">
        <title>Complete genome sequence of Marinobacter adhaerens type strain (HP15).</title>
        <authorList>
            <person name="Gaerdes A.A.M."/>
            <person name="Kaeppel E."/>
            <person name="Shezad A."/>
            <person name="Seebah S."/>
            <person name="Teeling H."/>
            <person name="Yarza P."/>
            <person name="Gloeckner F.O."/>
            <person name="Ullrich M.S."/>
        </authorList>
    </citation>
    <scope>NUCLEOTIDE SEQUENCE [LARGE SCALE GENOMIC DNA]</scope>
    <source>
        <strain evidence="5">DSM 23420 / HP15</strain>
    </source>
</reference>
<organism evidence="4 5">
    <name type="scientific">Marinobacter adhaerens (strain DSM 23420 / HP15)</name>
    <dbReference type="NCBI Taxonomy" id="225937"/>
    <lineage>
        <taxon>Bacteria</taxon>
        <taxon>Pseudomonadati</taxon>
        <taxon>Pseudomonadota</taxon>
        <taxon>Gammaproteobacteria</taxon>
        <taxon>Pseudomonadales</taxon>
        <taxon>Marinobacteraceae</taxon>
        <taxon>Marinobacter</taxon>
    </lineage>
</organism>
<keyword evidence="2" id="KW-0732">Signal</keyword>
<evidence type="ECO:0000256" key="1">
    <source>
        <dbReference type="ARBA" id="ARBA00010062"/>
    </source>
</evidence>
<dbReference type="AlphaFoldDB" id="E4PQQ8"/>
<dbReference type="KEGG" id="mad:HP15_2014"/>
<dbReference type="CDD" id="cd06330">
    <property type="entry name" value="PBP1_As_SBP-like"/>
    <property type="match status" value="1"/>
</dbReference>